<dbReference type="Gene3D" id="2.40.70.10">
    <property type="entry name" value="Acid Proteases"/>
    <property type="match status" value="2"/>
</dbReference>
<feature type="active site" evidence="6">
    <location>
        <position position="121"/>
    </location>
</feature>
<dbReference type="InterPro" id="IPR032861">
    <property type="entry name" value="TAXi_N"/>
</dbReference>
<dbReference type="PRINTS" id="PR00792">
    <property type="entry name" value="PEPSIN"/>
</dbReference>
<keyword evidence="8" id="KW-0732">Signal</keyword>
<reference evidence="11" key="1">
    <citation type="journal article" date="2017" name="Cell">
        <title>Insights into land plant evolution garnered from the Marchantia polymorpha genome.</title>
        <authorList>
            <person name="Bowman J.L."/>
            <person name="Kohchi T."/>
            <person name="Yamato K.T."/>
            <person name="Jenkins J."/>
            <person name="Shu S."/>
            <person name="Ishizaki K."/>
            <person name="Yamaoka S."/>
            <person name="Nishihama R."/>
            <person name="Nakamura Y."/>
            <person name="Berger F."/>
            <person name="Adam C."/>
            <person name="Aki S.S."/>
            <person name="Althoff F."/>
            <person name="Araki T."/>
            <person name="Arteaga-Vazquez M.A."/>
            <person name="Balasubrmanian S."/>
            <person name="Barry K."/>
            <person name="Bauer D."/>
            <person name="Boehm C.R."/>
            <person name="Briginshaw L."/>
            <person name="Caballero-Perez J."/>
            <person name="Catarino B."/>
            <person name="Chen F."/>
            <person name="Chiyoda S."/>
            <person name="Chovatia M."/>
            <person name="Davies K.M."/>
            <person name="Delmans M."/>
            <person name="Demura T."/>
            <person name="Dierschke T."/>
            <person name="Dolan L."/>
            <person name="Dorantes-Acosta A.E."/>
            <person name="Eklund D.M."/>
            <person name="Florent S.N."/>
            <person name="Flores-Sandoval E."/>
            <person name="Fujiyama A."/>
            <person name="Fukuzawa H."/>
            <person name="Galik B."/>
            <person name="Grimanelli D."/>
            <person name="Grimwood J."/>
            <person name="Grossniklaus U."/>
            <person name="Hamada T."/>
            <person name="Haseloff J."/>
            <person name="Hetherington A.J."/>
            <person name="Higo A."/>
            <person name="Hirakawa Y."/>
            <person name="Hundley H.N."/>
            <person name="Ikeda Y."/>
            <person name="Inoue K."/>
            <person name="Inoue S.I."/>
            <person name="Ishida S."/>
            <person name="Jia Q."/>
            <person name="Kakita M."/>
            <person name="Kanazawa T."/>
            <person name="Kawai Y."/>
            <person name="Kawashima T."/>
            <person name="Kennedy M."/>
            <person name="Kinose K."/>
            <person name="Kinoshita T."/>
            <person name="Kohara Y."/>
            <person name="Koide E."/>
            <person name="Komatsu K."/>
            <person name="Kopischke S."/>
            <person name="Kubo M."/>
            <person name="Kyozuka J."/>
            <person name="Lagercrantz U."/>
            <person name="Lin S.S."/>
            <person name="Lindquist E."/>
            <person name="Lipzen A.M."/>
            <person name="Lu C.W."/>
            <person name="De Luna E."/>
            <person name="Martienssen R.A."/>
            <person name="Minamino N."/>
            <person name="Mizutani M."/>
            <person name="Mizutani M."/>
            <person name="Mochizuki N."/>
            <person name="Monte I."/>
            <person name="Mosher R."/>
            <person name="Nagasaki H."/>
            <person name="Nakagami H."/>
            <person name="Naramoto S."/>
            <person name="Nishitani K."/>
            <person name="Ohtani M."/>
            <person name="Okamoto T."/>
            <person name="Okumura M."/>
            <person name="Phillips J."/>
            <person name="Pollak B."/>
            <person name="Reinders A."/>
            <person name="Rovekamp M."/>
            <person name="Sano R."/>
            <person name="Sawa S."/>
            <person name="Schmid M.W."/>
            <person name="Shirakawa M."/>
            <person name="Solano R."/>
            <person name="Spunde A."/>
            <person name="Suetsugu N."/>
            <person name="Sugano S."/>
            <person name="Sugiyama A."/>
            <person name="Sun R."/>
            <person name="Suzuki Y."/>
            <person name="Takenaka M."/>
            <person name="Takezawa D."/>
            <person name="Tomogane H."/>
            <person name="Tsuzuki M."/>
            <person name="Ueda T."/>
            <person name="Umeda M."/>
            <person name="Ward J.M."/>
            <person name="Watanabe Y."/>
            <person name="Yazaki K."/>
            <person name="Yokoyama R."/>
            <person name="Yoshitake Y."/>
            <person name="Yotsui I."/>
            <person name="Zachgo S."/>
            <person name="Schmutz J."/>
        </authorList>
    </citation>
    <scope>NUCLEOTIDE SEQUENCE [LARGE SCALE GENOMIC DNA]</scope>
    <source>
        <strain evidence="11">Tak-1</strain>
    </source>
</reference>
<evidence type="ECO:0000256" key="4">
    <source>
        <dbReference type="ARBA" id="ARBA00022801"/>
    </source>
</evidence>
<keyword evidence="4 7" id="KW-0378">Hydrolase</keyword>
<evidence type="ECO:0000256" key="5">
    <source>
        <dbReference type="ARBA" id="ARBA00023180"/>
    </source>
</evidence>
<dbReference type="InterPro" id="IPR051708">
    <property type="entry name" value="Plant_Aspart_Prot_A1"/>
</dbReference>
<evidence type="ECO:0000256" key="1">
    <source>
        <dbReference type="ARBA" id="ARBA00007447"/>
    </source>
</evidence>
<dbReference type="Proteomes" id="UP000244005">
    <property type="component" value="Unassembled WGS sequence"/>
</dbReference>
<dbReference type="InterPro" id="IPR032799">
    <property type="entry name" value="TAXi_C"/>
</dbReference>
<dbReference type="PROSITE" id="PS00141">
    <property type="entry name" value="ASP_PROTEASE"/>
    <property type="match status" value="1"/>
</dbReference>
<organism evidence="10 11">
    <name type="scientific">Marchantia polymorpha</name>
    <name type="common">Common liverwort</name>
    <name type="synonym">Marchantia aquatica</name>
    <dbReference type="NCBI Taxonomy" id="3197"/>
    <lineage>
        <taxon>Eukaryota</taxon>
        <taxon>Viridiplantae</taxon>
        <taxon>Streptophyta</taxon>
        <taxon>Embryophyta</taxon>
        <taxon>Marchantiophyta</taxon>
        <taxon>Marchantiopsida</taxon>
        <taxon>Marchantiidae</taxon>
        <taxon>Marchantiales</taxon>
        <taxon>Marchantiaceae</taxon>
        <taxon>Marchantia</taxon>
    </lineage>
</organism>
<dbReference type="EMBL" id="KZ772694">
    <property type="protein sequence ID" value="PTQ44094.1"/>
    <property type="molecule type" value="Genomic_DNA"/>
</dbReference>
<dbReference type="Pfam" id="PF14543">
    <property type="entry name" value="TAXi_N"/>
    <property type="match status" value="1"/>
</dbReference>
<keyword evidence="5" id="KW-0325">Glycoprotein</keyword>
<evidence type="ECO:0000313" key="11">
    <source>
        <dbReference type="Proteomes" id="UP000244005"/>
    </source>
</evidence>
<dbReference type="InterPro" id="IPR033121">
    <property type="entry name" value="PEPTIDASE_A1"/>
</dbReference>
<proteinExistence type="inferred from homology"/>
<feature type="signal peptide" evidence="8">
    <location>
        <begin position="1"/>
        <end position="27"/>
    </location>
</feature>
<name>A0A2R6XDB5_MARPO</name>
<dbReference type="InterPro" id="IPR001969">
    <property type="entry name" value="Aspartic_peptidase_AS"/>
</dbReference>
<comment type="similarity">
    <text evidence="1 7">Belongs to the peptidase A1 family.</text>
</comment>
<keyword evidence="2 7" id="KW-0645">Protease</keyword>
<dbReference type="SUPFAM" id="SSF50630">
    <property type="entry name" value="Acid proteases"/>
    <property type="match status" value="1"/>
</dbReference>
<protein>
    <recommendedName>
        <fullName evidence="9">Peptidase A1 domain-containing protein</fullName>
    </recommendedName>
</protein>
<dbReference type="InterPro" id="IPR021109">
    <property type="entry name" value="Peptidase_aspartic_dom_sf"/>
</dbReference>
<dbReference type="GO" id="GO:0004190">
    <property type="term" value="F:aspartic-type endopeptidase activity"/>
    <property type="evidence" value="ECO:0000318"/>
    <property type="project" value="GO_Central"/>
</dbReference>
<feature type="active site" evidence="6">
    <location>
        <position position="351"/>
    </location>
</feature>
<dbReference type="AlphaFoldDB" id="A0A2R6XDB5"/>
<dbReference type="CDD" id="cd05476">
    <property type="entry name" value="pepsin_A_like_plant"/>
    <property type="match status" value="1"/>
</dbReference>
<dbReference type="OrthoDB" id="775830at2759"/>
<dbReference type="PROSITE" id="PS51767">
    <property type="entry name" value="PEPTIDASE_A1"/>
    <property type="match status" value="1"/>
</dbReference>
<dbReference type="Pfam" id="PF14541">
    <property type="entry name" value="TAXi_C"/>
    <property type="match status" value="1"/>
</dbReference>
<evidence type="ECO:0000256" key="7">
    <source>
        <dbReference type="RuleBase" id="RU000454"/>
    </source>
</evidence>
<dbReference type="GO" id="GO:0006508">
    <property type="term" value="P:proteolysis"/>
    <property type="evidence" value="ECO:0007669"/>
    <property type="project" value="UniProtKB-KW"/>
</dbReference>
<evidence type="ECO:0000256" key="3">
    <source>
        <dbReference type="ARBA" id="ARBA00022750"/>
    </source>
</evidence>
<dbReference type="InterPro" id="IPR034161">
    <property type="entry name" value="Pepsin-like_plant"/>
</dbReference>
<evidence type="ECO:0000313" key="10">
    <source>
        <dbReference type="EMBL" id="PTQ44094.1"/>
    </source>
</evidence>
<evidence type="ECO:0000256" key="2">
    <source>
        <dbReference type="ARBA" id="ARBA00022670"/>
    </source>
</evidence>
<dbReference type="PANTHER" id="PTHR47967:SF128">
    <property type="entry name" value="ASPARTIC PROTEINASE CDR1-LIKE"/>
    <property type="match status" value="1"/>
</dbReference>
<dbReference type="PANTHER" id="PTHR47967">
    <property type="entry name" value="OS07G0603500 PROTEIN-RELATED"/>
    <property type="match status" value="1"/>
</dbReference>
<gene>
    <name evidence="10" type="ORF">MARPO_0022s0178</name>
</gene>
<feature type="domain" description="Peptidase A1" evidence="9">
    <location>
        <begin position="103"/>
        <end position="467"/>
    </location>
</feature>
<dbReference type="GO" id="GO:0005576">
    <property type="term" value="C:extracellular region"/>
    <property type="evidence" value="ECO:0000318"/>
    <property type="project" value="GO_Central"/>
</dbReference>
<evidence type="ECO:0000259" key="9">
    <source>
        <dbReference type="PROSITE" id="PS51767"/>
    </source>
</evidence>
<dbReference type="InterPro" id="IPR001461">
    <property type="entry name" value="Aspartic_peptidase_A1"/>
</dbReference>
<keyword evidence="3 7" id="KW-0064">Aspartyl protease</keyword>
<evidence type="ECO:0000256" key="8">
    <source>
        <dbReference type="SAM" id="SignalP"/>
    </source>
</evidence>
<accession>A0A2R6XDB5</accession>
<dbReference type="Gramene" id="Mp3g03540.1">
    <property type="protein sequence ID" value="Mp3g03540.1.cds1"/>
    <property type="gene ID" value="Mp3g03540"/>
</dbReference>
<feature type="chain" id="PRO_5015354426" description="Peptidase A1 domain-containing protein" evidence="8">
    <location>
        <begin position="28"/>
        <end position="474"/>
    </location>
</feature>
<keyword evidence="11" id="KW-1185">Reference proteome</keyword>
<evidence type="ECO:0000256" key="6">
    <source>
        <dbReference type="PIRSR" id="PIRSR601461-1"/>
    </source>
</evidence>
<sequence length="474" mass="52284">MGIFNERAWFLCLAMNLLVLFSAFTEATLSPQVGEEHSPLENSFKTKMRRLEPRFQTMGERVAHHVKSSWSRATILRARMQDFLELDHDSGYQSKMTAVPGGYAMSISLGSPPQEFMVIADTGSDLTWVQASACDACFSQASDPYDQDKSSTYQSLSCPSYMCNALGTQAQCSDDEDEDGLCQYAYQYGDNSVTEGNFSTETITLQNTDGEMLAVPNFAFGVGLHNSVDFYGVDGLVGLGQGPISFPSQLGKQYGNVFSYCLQSIFSDPTTSSPVIFGRSALPTSENVQYTALQTSENKRIPTFWFLNLIGVRLNNKMVNVDSEQSLIAGGEIGEQSMIIAAQSPMGTVIDSGTTITMLDPRVYLTLARMVETRVKYSRTSSQVSGLDLCFDVGNDRDPDLPGLTLIFQDQSWDLPKVNVFVPVDELAQIWCLAVIPTNQGIQIIGNLQQQNFQMIYDQPNARIGWIPSNCESI</sequence>